<evidence type="ECO:0008006" key="10">
    <source>
        <dbReference type="Google" id="ProtNLM"/>
    </source>
</evidence>
<evidence type="ECO:0000256" key="2">
    <source>
        <dbReference type="ARBA" id="ARBA00022448"/>
    </source>
</evidence>
<feature type="short sequence motif" description="TonB C-terminal box" evidence="8">
    <location>
        <begin position="38"/>
        <end position="55"/>
    </location>
</feature>
<accession>A0ABD5LVQ8</accession>
<dbReference type="InterPro" id="IPR036942">
    <property type="entry name" value="Beta-barrel_TonB_sf"/>
</dbReference>
<keyword evidence="2 7" id="KW-0813">Transport</keyword>
<dbReference type="Gene3D" id="2.40.170.20">
    <property type="entry name" value="TonB-dependent receptor, beta-barrel domain"/>
    <property type="match status" value="1"/>
</dbReference>
<evidence type="ECO:0000256" key="1">
    <source>
        <dbReference type="ARBA" id="ARBA00004571"/>
    </source>
</evidence>
<dbReference type="AlphaFoldDB" id="A0ABD5LVQ8"/>
<keyword evidence="3 7" id="KW-1134">Transmembrane beta strand</keyword>
<keyword evidence="5 7" id="KW-0472">Membrane</keyword>
<comment type="caution">
    <text evidence="9">The sequence shown here is derived from an EMBL/GenBank/DDBJ whole genome shotgun (WGS) entry which is preliminary data.</text>
</comment>
<dbReference type="EMBL" id="JADQCH020000001">
    <property type="protein sequence ID" value="MEY2343971.1"/>
    <property type="molecule type" value="Genomic_DNA"/>
</dbReference>
<evidence type="ECO:0000256" key="8">
    <source>
        <dbReference type="PROSITE-ProRule" id="PRU10144"/>
    </source>
</evidence>
<evidence type="ECO:0000313" key="9">
    <source>
        <dbReference type="EMBL" id="MEY2343971.1"/>
    </source>
</evidence>
<gene>
    <name evidence="9" type="ORF">I3679_006410</name>
</gene>
<dbReference type="InterPro" id="IPR039426">
    <property type="entry name" value="TonB-dep_rcpt-like"/>
</dbReference>
<comment type="subcellular location">
    <subcellularLocation>
        <location evidence="1 7">Cell outer membrane</location>
        <topology evidence="1 7">Multi-pass membrane protein</topology>
    </subcellularLocation>
</comment>
<dbReference type="InterPro" id="IPR010917">
    <property type="entry name" value="TonB_rcpt_CS"/>
</dbReference>
<organism evidence="9">
    <name type="scientific">Proteus mirabilis</name>
    <dbReference type="NCBI Taxonomy" id="584"/>
    <lineage>
        <taxon>Bacteria</taxon>
        <taxon>Pseudomonadati</taxon>
        <taxon>Pseudomonadota</taxon>
        <taxon>Gammaproteobacteria</taxon>
        <taxon>Enterobacterales</taxon>
        <taxon>Morganellaceae</taxon>
        <taxon>Proteus</taxon>
    </lineage>
</organism>
<evidence type="ECO:0000256" key="5">
    <source>
        <dbReference type="ARBA" id="ARBA00023136"/>
    </source>
</evidence>
<reference evidence="9" key="1">
    <citation type="submission" date="2021-05" db="EMBL/GenBank/DDBJ databases">
        <title>First report of NDM-5 and VEB-6 producing Proteus mirabilis isolated from blood of a sepsis patient in Kolkata, India.</title>
        <authorList>
            <person name="Halder G."/>
            <person name="Chaudhuri B."/>
            <person name="Dutta S."/>
        </authorList>
    </citation>
    <scope>NUCLEOTIDE SEQUENCE [LARGE SCALE GENOMIC DNA]</scope>
    <source>
        <strain evidence="9">7049</strain>
    </source>
</reference>
<sequence>MNKNVSLKFAIHNLMNKNYSNALDRSNSAPIMDEQGQNKQTARGRSFLFGGEIRF</sequence>
<evidence type="ECO:0000256" key="4">
    <source>
        <dbReference type="ARBA" id="ARBA00022692"/>
    </source>
</evidence>
<name>A0ABD5LVQ8_PROMI</name>
<protein>
    <recommendedName>
        <fullName evidence="10">TonB-dependent receptor</fullName>
    </recommendedName>
</protein>
<proteinExistence type="inferred from homology"/>
<comment type="similarity">
    <text evidence="7">Belongs to the TonB-dependent receptor family.</text>
</comment>
<keyword evidence="4 7" id="KW-0812">Transmembrane</keyword>
<evidence type="ECO:0000256" key="6">
    <source>
        <dbReference type="ARBA" id="ARBA00023237"/>
    </source>
</evidence>
<dbReference type="PROSITE" id="PS01156">
    <property type="entry name" value="TONB_DEPENDENT_REC_2"/>
    <property type="match status" value="1"/>
</dbReference>
<dbReference type="PROSITE" id="PS52016">
    <property type="entry name" value="TONB_DEPENDENT_REC_3"/>
    <property type="match status" value="1"/>
</dbReference>
<evidence type="ECO:0000256" key="3">
    <source>
        <dbReference type="ARBA" id="ARBA00022452"/>
    </source>
</evidence>
<keyword evidence="6 7" id="KW-0998">Cell outer membrane</keyword>
<dbReference type="GO" id="GO:0009279">
    <property type="term" value="C:cell outer membrane"/>
    <property type="evidence" value="ECO:0007669"/>
    <property type="project" value="UniProtKB-SubCell"/>
</dbReference>
<evidence type="ECO:0000256" key="7">
    <source>
        <dbReference type="PROSITE-ProRule" id="PRU01360"/>
    </source>
</evidence>